<organism evidence="2 3">
    <name type="scientific">Tegillarca granosa</name>
    <name type="common">Malaysian cockle</name>
    <name type="synonym">Anadara granosa</name>
    <dbReference type="NCBI Taxonomy" id="220873"/>
    <lineage>
        <taxon>Eukaryota</taxon>
        <taxon>Metazoa</taxon>
        <taxon>Spiralia</taxon>
        <taxon>Lophotrochozoa</taxon>
        <taxon>Mollusca</taxon>
        <taxon>Bivalvia</taxon>
        <taxon>Autobranchia</taxon>
        <taxon>Pteriomorphia</taxon>
        <taxon>Arcoida</taxon>
        <taxon>Arcoidea</taxon>
        <taxon>Arcidae</taxon>
        <taxon>Tegillarca</taxon>
    </lineage>
</organism>
<evidence type="ECO:0000313" key="2">
    <source>
        <dbReference type="EMBL" id="KAJ8300784.1"/>
    </source>
</evidence>
<feature type="non-terminal residue" evidence="2">
    <location>
        <position position="1"/>
    </location>
</feature>
<evidence type="ECO:0008006" key="4">
    <source>
        <dbReference type="Google" id="ProtNLM"/>
    </source>
</evidence>
<evidence type="ECO:0000256" key="1">
    <source>
        <dbReference type="SAM" id="MobiDB-lite"/>
    </source>
</evidence>
<reference evidence="2 3" key="1">
    <citation type="submission" date="2022-12" db="EMBL/GenBank/DDBJ databases">
        <title>Chromosome-level genome of Tegillarca granosa.</title>
        <authorList>
            <person name="Kim J."/>
        </authorList>
    </citation>
    <scope>NUCLEOTIDE SEQUENCE [LARGE SCALE GENOMIC DNA]</scope>
    <source>
        <strain evidence="2">Teg-2019</strain>
        <tissue evidence="2">Adductor muscle</tissue>
    </source>
</reference>
<dbReference type="EMBL" id="JARBDR010000919">
    <property type="protein sequence ID" value="KAJ8300784.1"/>
    <property type="molecule type" value="Genomic_DNA"/>
</dbReference>
<name>A0ABQ9E5T9_TEGGR</name>
<comment type="caution">
    <text evidence="2">The sequence shown here is derived from an EMBL/GenBank/DDBJ whole genome shotgun (WGS) entry which is preliminary data.</text>
</comment>
<evidence type="ECO:0000313" key="3">
    <source>
        <dbReference type="Proteomes" id="UP001217089"/>
    </source>
</evidence>
<dbReference type="Proteomes" id="UP001217089">
    <property type="component" value="Unassembled WGS sequence"/>
</dbReference>
<feature type="compositionally biased region" description="Polar residues" evidence="1">
    <location>
        <begin position="69"/>
        <end position="79"/>
    </location>
</feature>
<proteinExistence type="predicted"/>
<accession>A0ABQ9E5T9</accession>
<gene>
    <name evidence="2" type="ORF">KUTeg_022303</name>
</gene>
<feature type="compositionally biased region" description="Basic and acidic residues" evidence="1">
    <location>
        <begin position="104"/>
        <end position="124"/>
    </location>
</feature>
<sequence length="124" mass="14407">GDCVIRSRYPKGFRFIPFPKPRRNKDKCLRWIKLCGRPNDQLRVYIVDGNRHLFGELKDRYPYSMPAIPNSQVPGTQTPARKPPNKIALSEPPKKNLQKPCGCSEEKVHTSHEHMPQKESYHEV</sequence>
<feature type="region of interest" description="Disordered" evidence="1">
    <location>
        <begin position="65"/>
        <end position="124"/>
    </location>
</feature>
<protein>
    <recommendedName>
        <fullName evidence="4">THAP-type domain-containing protein</fullName>
    </recommendedName>
</protein>
<keyword evidence="3" id="KW-1185">Reference proteome</keyword>